<evidence type="ECO:0000313" key="2">
    <source>
        <dbReference type="EMBL" id="AEI26262.1"/>
    </source>
</evidence>
<organism evidence="2 3">
    <name type="scientific">Helicoverpa armigera densovirus</name>
    <dbReference type="NCBI Taxonomy" id="1045778"/>
    <lineage>
        <taxon>Viruses</taxon>
        <taxon>Monodnaviria</taxon>
        <taxon>Shotokuvirae</taxon>
        <taxon>Cossaviricota</taxon>
        <taxon>Quintoviricetes</taxon>
        <taxon>Piccovirales</taxon>
        <taxon>Parvoviridae</taxon>
        <taxon>Densovirinae</taxon>
        <taxon>Iteradensovirus</taxon>
        <taxon>Iteradensovirus lepidopteran5</taxon>
    </lineage>
</organism>
<feature type="compositionally biased region" description="Basic and acidic residues" evidence="1">
    <location>
        <begin position="243"/>
        <end position="262"/>
    </location>
</feature>
<evidence type="ECO:0000256" key="1">
    <source>
        <dbReference type="SAM" id="MobiDB-lite"/>
    </source>
</evidence>
<keyword evidence="3" id="KW-1185">Reference proteome</keyword>
<sequence length="419" mass="48018">MVVFSTIAYCEVLSFLVKNFEEKVLKWNHVIKSVKSLKTALISVTSMKTIPATLDKLVSTLQDLESEEDLEEFCVQSKDLLQDLSEHCKELTLQNNKNRMFLLRVLTLLFHHPTTKVKHLQTIVTEEALEEMKMKMKNSDFCWETWSYMQVYKESGPLVSVKDCLDILQKGTTELDDFYMTLSISRIKENLSNSIREFYQSYKTLMDGSLQSMTNHLQHLISLSSQDGSLKESHGDYYQSQPSEKKTHTMKQDDDTSSKETESSGTSEPSKKKQKLSQSRNTDISTYFTLADGTTPIAGTSGNISTWLNDIGKSELWAPSVNPTSGIHSSICRRTANGSSTTKVPVDKNSDLYIELNVYNLREYAVEKKSERWKTALVRMKFTERENSPIAKGIMQLVKDVNVRLQEHPERETYQRKTY</sequence>
<dbReference type="Proteomes" id="UP000101594">
    <property type="component" value="Segment"/>
</dbReference>
<name>F8S8R3_9VIRU</name>
<protein>
    <submittedName>
        <fullName evidence="2">NS2</fullName>
    </submittedName>
</protein>
<dbReference type="RefSeq" id="YP_004678719.1">
    <property type="nucleotide sequence ID" value="NC_015718.1"/>
</dbReference>
<dbReference type="KEGG" id="vg:10894487"/>
<dbReference type="GeneID" id="10894487"/>
<reference evidence="2 3" key="1">
    <citation type="journal article" date="2012" name="J. Virol.">
        <title>Complete Genome Sequence of a Monosense Densovirus Infecting the Cotton Bollworm, Helicoverpa armigera.</title>
        <authorList>
            <person name="Xu P."/>
            <person name="Cheng P."/>
            <person name="Liu Z."/>
            <person name="Li Y."/>
            <person name="Murphy R.W."/>
            <person name="Wu K."/>
        </authorList>
    </citation>
    <scope>NUCLEOTIDE SEQUENCE [LARGE SCALE GENOMIC DNA]</scope>
    <source>
        <strain evidence="2">SDBH2010-1</strain>
    </source>
</reference>
<feature type="region of interest" description="Disordered" evidence="1">
    <location>
        <begin position="225"/>
        <end position="279"/>
    </location>
</feature>
<dbReference type="EMBL" id="HQ613271">
    <property type="protein sequence ID" value="AEI26262.1"/>
    <property type="molecule type" value="Genomic_DNA"/>
</dbReference>
<proteinExistence type="predicted"/>
<accession>F8S8R3</accession>
<evidence type="ECO:0000313" key="3">
    <source>
        <dbReference type="Proteomes" id="UP000101594"/>
    </source>
</evidence>